<proteinExistence type="predicted"/>
<organism evidence="3 4">
    <name type="scientific">Folsomia candida</name>
    <name type="common">Springtail</name>
    <dbReference type="NCBI Taxonomy" id="158441"/>
    <lineage>
        <taxon>Eukaryota</taxon>
        <taxon>Metazoa</taxon>
        <taxon>Ecdysozoa</taxon>
        <taxon>Arthropoda</taxon>
        <taxon>Hexapoda</taxon>
        <taxon>Collembola</taxon>
        <taxon>Entomobryomorpha</taxon>
        <taxon>Isotomoidea</taxon>
        <taxon>Isotomidae</taxon>
        <taxon>Proisotominae</taxon>
        <taxon>Folsomia</taxon>
    </lineage>
</organism>
<dbReference type="AlphaFoldDB" id="A0A226EQE0"/>
<reference evidence="3 4" key="1">
    <citation type="submission" date="2015-12" db="EMBL/GenBank/DDBJ databases">
        <title>The genome of Folsomia candida.</title>
        <authorList>
            <person name="Faddeeva A."/>
            <person name="Derks M.F."/>
            <person name="Anvar Y."/>
            <person name="Smit S."/>
            <person name="Van Straalen N."/>
            <person name="Roelofs D."/>
        </authorList>
    </citation>
    <scope>NUCLEOTIDE SEQUENCE [LARGE SCALE GENOMIC DNA]</scope>
    <source>
        <strain evidence="3 4">VU population</strain>
        <tissue evidence="3">Whole body</tissue>
    </source>
</reference>
<keyword evidence="4" id="KW-1185">Reference proteome</keyword>
<keyword evidence="3" id="KW-0223">Dioxygenase</keyword>
<feature type="signal peptide" evidence="2">
    <location>
        <begin position="1"/>
        <end position="25"/>
    </location>
</feature>
<gene>
    <name evidence="3" type="ORF">Fcan01_04854</name>
</gene>
<evidence type="ECO:0000256" key="1">
    <source>
        <dbReference type="SAM" id="MobiDB-lite"/>
    </source>
</evidence>
<dbReference type="Proteomes" id="UP000198287">
    <property type="component" value="Unassembled WGS sequence"/>
</dbReference>
<comment type="caution">
    <text evidence="3">The sequence shown here is derived from an EMBL/GenBank/DDBJ whole genome shotgun (WGS) entry which is preliminary data.</text>
</comment>
<evidence type="ECO:0000256" key="2">
    <source>
        <dbReference type="SAM" id="SignalP"/>
    </source>
</evidence>
<keyword evidence="2" id="KW-0732">Signal</keyword>
<feature type="chain" id="PRO_5013076127" evidence="2">
    <location>
        <begin position="26"/>
        <end position="236"/>
    </location>
</feature>
<evidence type="ECO:0000313" key="4">
    <source>
        <dbReference type="Proteomes" id="UP000198287"/>
    </source>
</evidence>
<feature type="compositionally biased region" description="Pro residues" evidence="1">
    <location>
        <begin position="143"/>
        <end position="156"/>
    </location>
</feature>
<feature type="region of interest" description="Disordered" evidence="1">
    <location>
        <begin position="127"/>
        <end position="159"/>
    </location>
</feature>
<name>A0A226EQE0_FOLCA</name>
<dbReference type="EMBL" id="LNIX01000002">
    <property type="protein sequence ID" value="OXA59408.1"/>
    <property type="molecule type" value="Genomic_DNA"/>
</dbReference>
<sequence length="236" mass="26523">MARLEPLKAVIFILVCLSVTTELAGVRYDLRRRGGGLDRISGRQDDNFIQIRNCPTYCSGFGWCDAEGVCHVRKGNRNQNLIVRTSIQRQQNDVRTVVSSVDTTPLQRQLPEPELSTQSRIVTRTIQSEIGPSRTRQESGQPIVPPTPSPATPPPDYKNLPHLCRGPDFQCMDFVLPQASKSCGGVTCQVCNYKGQCVRSEEDELAEFCNQCKTEKSGWCNKDRQCVMKKKWSKSQ</sequence>
<keyword evidence="3" id="KW-0560">Oxidoreductase</keyword>
<protein>
    <submittedName>
        <fullName evidence="3">Putative alpha-ketoglutarate-dependent hypophosphite dioxygenase</fullName>
    </submittedName>
</protein>
<evidence type="ECO:0000313" key="3">
    <source>
        <dbReference type="EMBL" id="OXA59408.1"/>
    </source>
</evidence>
<dbReference type="GO" id="GO:0051213">
    <property type="term" value="F:dioxygenase activity"/>
    <property type="evidence" value="ECO:0007669"/>
    <property type="project" value="UniProtKB-KW"/>
</dbReference>
<accession>A0A226EQE0</accession>